<organism evidence="1">
    <name type="scientific">hydrothermal vent metagenome</name>
    <dbReference type="NCBI Taxonomy" id="652676"/>
    <lineage>
        <taxon>unclassified sequences</taxon>
        <taxon>metagenomes</taxon>
        <taxon>ecological metagenomes</taxon>
    </lineage>
</organism>
<dbReference type="SUPFAM" id="SSF63825">
    <property type="entry name" value="YWTD domain"/>
    <property type="match status" value="1"/>
</dbReference>
<name>A0A160TFA6_9ZZZZ</name>
<proteinExistence type="predicted"/>
<protein>
    <recommendedName>
        <fullName evidence="2">SMP-30/Gluconolactonase/LRE-like region domain-containing protein</fullName>
    </recommendedName>
</protein>
<evidence type="ECO:0008006" key="2">
    <source>
        <dbReference type="Google" id="ProtNLM"/>
    </source>
</evidence>
<accession>A0A160TFA6</accession>
<dbReference type="Gene3D" id="2.120.10.30">
    <property type="entry name" value="TolB, C-terminal domain"/>
    <property type="match status" value="1"/>
</dbReference>
<dbReference type="AlphaFoldDB" id="A0A160TFA6"/>
<evidence type="ECO:0000313" key="1">
    <source>
        <dbReference type="EMBL" id="CUS42723.1"/>
    </source>
</evidence>
<dbReference type="InterPro" id="IPR011042">
    <property type="entry name" value="6-blade_b-propeller_TolB-like"/>
</dbReference>
<reference evidence="1" key="1">
    <citation type="submission" date="2015-10" db="EMBL/GenBank/DDBJ databases">
        <authorList>
            <person name="Gilbert D.G."/>
        </authorList>
    </citation>
    <scope>NUCLEOTIDE SEQUENCE</scope>
</reference>
<sequence length="323" mass="35332">MNNDKISQWVAAGLFSIILSGCGSESQTIVDDVPDAENLLFTDDGRLFVSGGSNVFEIVKKPDGSFIKLDTFHGDCTVEGIIVRDNYLYGVCNNLSSPDFLKSFLIGGEIVPMDSAITNSSTDGMHPSMTLTTLSPLADVQIANGMEVDDEGNLYFSDSGDSRIFKIILSDPTTVADLQVWADNFEYFANGIKWVGDRLYTTAMKSGTITAQFGYIERQPDGSGGDFVPVYERKSTVLDDFLPTANGFLLTDYLKGSLVYLQDNKVVAETPKDTFYSPTAVIIGQPPMFSNDVVLVTEKGIIFEQNSMQGNKLGLYQLPWSLN</sequence>
<gene>
    <name evidence="1" type="ORF">MGWOODY_Tha2696</name>
</gene>
<dbReference type="PROSITE" id="PS51257">
    <property type="entry name" value="PROKAR_LIPOPROTEIN"/>
    <property type="match status" value="1"/>
</dbReference>
<dbReference type="EMBL" id="CZQC01000069">
    <property type="protein sequence ID" value="CUS42723.1"/>
    <property type="molecule type" value="Genomic_DNA"/>
</dbReference>